<evidence type="ECO:0000313" key="3">
    <source>
        <dbReference type="EMBL" id="KAJ7731895.1"/>
    </source>
</evidence>
<reference evidence="3" key="1">
    <citation type="submission" date="2023-03" db="EMBL/GenBank/DDBJ databases">
        <title>Massive genome expansion in bonnet fungi (Mycena s.s.) driven by repeated elements and novel gene families across ecological guilds.</title>
        <authorList>
            <consortium name="Lawrence Berkeley National Laboratory"/>
            <person name="Harder C.B."/>
            <person name="Miyauchi S."/>
            <person name="Viragh M."/>
            <person name="Kuo A."/>
            <person name="Thoen E."/>
            <person name="Andreopoulos B."/>
            <person name="Lu D."/>
            <person name="Skrede I."/>
            <person name="Drula E."/>
            <person name="Henrissat B."/>
            <person name="Morin E."/>
            <person name="Kohler A."/>
            <person name="Barry K."/>
            <person name="LaButti K."/>
            <person name="Morin E."/>
            <person name="Salamov A."/>
            <person name="Lipzen A."/>
            <person name="Mereny Z."/>
            <person name="Hegedus B."/>
            <person name="Baldrian P."/>
            <person name="Stursova M."/>
            <person name="Weitz H."/>
            <person name="Taylor A."/>
            <person name="Grigoriev I.V."/>
            <person name="Nagy L.G."/>
            <person name="Martin F."/>
            <person name="Kauserud H."/>
        </authorList>
    </citation>
    <scope>NUCLEOTIDE SEQUENCE</scope>
    <source>
        <strain evidence="3">CBHHK182m</strain>
    </source>
</reference>
<evidence type="ECO:0000313" key="4">
    <source>
        <dbReference type="Proteomes" id="UP001215598"/>
    </source>
</evidence>
<gene>
    <name evidence="3" type="ORF">B0H16DRAFT_1893223</name>
</gene>
<dbReference type="AlphaFoldDB" id="A0AAD7MV25"/>
<feature type="region of interest" description="Disordered" evidence="1">
    <location>
        <begin position="298"/>
        <end position="327"/>
    </location>
</feature>
<comment type="caution">
    <text evidence="3">The sequence shown here is derived from an EMBL/GenBank/DDBJ whole genome shotgun (WGS) entry which is preliminary data.</text>
</comment>
<proteinExistence type="predicted"/>
<dbReference type="EMBL" id="JARKIB010000149">
    <property type="protein sequence ID" value="KAJ7731895.1"/>
    <property type="molecule type" value="Genomic_DNA"/>
</dbReference>
<accession>A0AAD7MV25</accession>
<feature type="transmembrane region" description="Helical" evidence="2">
    <location>
        <begin position="124"/>
        <end position="147"/>
    </location>
</feature>
<feature type="transmembrane region" description="Helical" evidence="2">
    <location>
        <begin position="92"/>
        <end position="112"/>
    </location>
</feature>
<dbReference type="Proteomes" id="UP001215598">
    <property type="component" value="Unassembled WGS sequence"/>
</dbReference>
<protein>
    <submittedName>
        <fullName evidence="3">Uncharacterized protein</fullName>
    </submittedName>
</protein>
<keyword evidence="4" id="KW-1185">Reference proteome</keyword>
<keyword evidence="2" id="KW-0812">Transmembrane</keyword>
<feature type="transmembrane region" description="Helical" evidence="2">
    <location>
        <begin position="167"/>
        <end position="186"/>
    </location>
</feature>
<keyword evidence="2" id="KW-0472">Membrane</keyword>
<feature type="compositionally biased region" description="Polar residues" evidence="1">
    <location>
        <begin position="309"/>
        <end position="318"/>
    </location>
</feature>
<sequence length="327" mass="35635">MSSLVTGNLVGALLELFLYGSYSVLLITVIYLFRRRHGKNAQAALLLLALVVQFLVITAHSLNTACQTVFAIRLGGGAATEAYYLNLTRSPFVVNIVLMVVTHHLTDAFMLHRLYVIFSRERNVMIFPLSCLLAQIVSGCGIIYRAATSDPDEDYLTLSNGWLTGKLVASILISTYSSAAISWRIWRIRHALQKTSANLRLTACSLPCTLLIADNMLQSLLSILVESAVLQTATTIGMLASFQYKWLAGEFISTGIAPALFGVSTVLIHARIGLGWAHESERNPKPASVQISGLSSANTKGTLDEESMVETTSGSNGPRTPMKVYYK</sequence>
<feature type="transmembrane region" description="Helical" evidence="2">
    <location>
        <begin position="12"/>
        <end position="33"/>
    </location>
</feature>
<name>A0AAD7MV25_9AGAR</name>
<organism evidence="3 4">
    <name type="scientific">Mycena metata</name>
    <dbReference type="NCBI Taxonomy" id="1033252"/>
    <lineage>
        <taxon>Eukaryota</taxon>
        <taxon>Fungi</taxon>
        <taxon>Dikarya</taxon>
        <taxon>Basidiomycota</taxon>
        <taxon>Agaricomycotina</taxon>
        <taxon>Agaricomycetes</taxon>
        <taxon>Agaricomycetidae</taxon>
        <taxon>Agaricales</taxon>
        <taxon>Marasmiineae</taxon>
        <taxon>Mycenaceae</taxon>
        <taxon>Mycena</taxon>
    </lineage>
</organism>
<keyword evidence="2" id="KW-1133">Transmembrane helix</keyword>
<evidence type="ECO:0000256" key="1">
    <source>
        <dbReference type="SAM" id="MobiDB-lite"/>
    </source>
</evidence>
<evidence type="ECO:0000256" key="2">
    <source>
        <dbReference type="SAM" id="Phobius"/>
    </source>
</evidence>
<feature type="transmembrane region" description="Helical" evidence="2">
    <location>
        <begin position="45"/>
        <end position="72"/>
    </location>
</feature>